<organism evidence="1 2">
    <name type="scientific">Nesidiocoris tenuis</name>
    <dbReference type="NCBI Taxonomy" id="355587"/>
    <lineage>
        <taxon>Eukaryota</taxon>
        <taxon>Metazoa</taxon>
        <taxon>Ecdysozoa</taxon>
        <taxon>Arthropoda</taxon>
        <taxon>Hexapoda</taxon>
        <taxon>Insecta</taxon>
        <taxon>Pterygota</taxon>
        <taxon>Neoptera</taxon>
        <taxon>Paraneoptera</taxon>
        <taxon>Hemiptera</taxon>
        <taxon>Heteroptera</taxon>
        <taxon>Panheteroptera</taxon>
        <taxon>Cimicomorpha</taxon>
        <taxon>Miridae</taxon>
        <taxon>Dicyphina</taxon>
        <taxon>Nesidiocoris</taxon>
    </lineage>
</organism>
<dbReference type="AlphaFoldDB" id="A0A6H5GQ05"/>
<dbReference type="EMBL" id="CADCXU010014079">
    <property type="protein sequence ID" value="CAB0003869.1"/>
    <property type="molecule type" value="Genomic_DNA"/>
</dbReference>
<evidence type="ECO:0000313" key="1">
    <source>
        <dbReference type="EMBL" id="CAB0003869.1"/>
    </source>
</evidence>
<keyword evidence="2" id="KW-1185">Reference proteome</keyword>
<proteinExistence type="predicted"/>
<dbReference type="Proteomes" id="UP000479000">
    <property type="component" value="Unassembled WGS sequence"/>
</dbReference>
<reference evidence="1 2" key="1">
    <citation type="submission" date="2020-02" db="EMBL/GenBank/DDBJ databases">
        <authorList>
            <person name="Ferguson B K."/>
        </authorList>
    </citation>
    <scope>NUCLEOTIDE SEQUENCE [LARGE SCALE GENOMIC DNA]</scope>
</reference>
<evidence type="ECO:0000313" key="2">
    <source>
        <dbReference type="Proteomes" id="UP000479000"/>
    </source>
</evidence>
<protein>
    <submittedName>
        <fullName evidence="1">Uncharacterized protein</fullName>
    </submittedName>
</protein>
<accession>A0A6H5GQ05</accession>
<sequence>MSVYRADACRADVSGEIKKCHAHSRISKIQIFLVQSVKCEIRKKMTMEYRKLGDDDDVGAPPLSRGSAIRSSLRRMGARLGMGSAEEGPRKVPPGGPPKLPVVSFYSGRDGDAMRLVRRKSSLKDRPKPLKTPLRTTPLKTLKDDLSSLSPNSRLRVGRLVKTLGPEAYEAVRREVAERRKSSAVRRNFRGCPSDTLNERRFFQRPLKRRRSLSDLAHIDEEGAQCENRPPGKGIDERKINVPTSMFFIQDTSMP</sequence>
<gene>
    <name evidence="1" type="ORF">NTEN_LOCUS9346</name>
</gene>
<name>A0A6H5GQ05_9HEMI</name>